<proteinExistence type="predicted"/>
<accession>A0A1I6HLC8</accession>
<gene>
    <name evidence="3" type="ORF">SAMN04488070_1909</name>
</gene>
<dbReference type="InterPro" id="IPR006680">
    <property type="entry name" value="Amidohydro-rel"/>
</dbReference>
<dbReference type="Pfam" id="PF01979">
    <property type="entry name" value="Amidohydro_1"/>
    <property type="match status" value="1"/>
</dbReference>
<protein>
    <submittedName>
        <fullName evidence="3">Imidazolonepropionase</fullName>
    </submittedName>
</protein>
<dbReference type="Proteomes" id="UP000199424">
    <property type="component" value="Unassembled WGS sequence"/>
</dbReference>
<dbReference type="SUPFAM" id="SSF51556">
    <property type="entry name" value="Metallo-dependent hydrolases"/>
    <property type="match status" value="1"/>
</dbReference>
<dbReference type="InterPro" id="IPR032466">
    <property type="entry name" value="Metal_Hydrolase"/>
</dbReference>
<evidence type="ECO:0000313" key="4">
    <source>
        <dbReference type="Proteomes" id="UP000199424"/>
    </source>
</evidence>
<evidence type="ECO:0000259" key="2">
    <source>
        <dbReference type="Pfam" id="PF01979"/>
    </source>
</evidence>
<dbReference type="RefSeq" id="WP_092857949.1">
    <property type="nucleotide sequence ID" value="NZ_FOYU01000003.1"/>
</dbReference>
<feature type="chain" id="PRO_5011676782" evidence="1">
    <location>
        <begin position="20"/>
        <end position="424"/>
    </location>
</feature>
<dbReference type="PANTHER" id="PTHR43135:SF3">
    <property type="entry name" value="ALPHA-D-RIBOSE 1-METHYLPHOSPHONATE 5-TRIPHOSPHATE DIPHOSPHATASE"/>
    <property type="match status" value="1"/>
</dbReference>
<reference evidence="4" key="1">
    <citation type="submission" date="2016-10" db="EMBL/GenBank/DDBJ databases">
        <authorList>
            <person name="Varghese N."/>
            <person name="Submissions S."/>
        </authorList>
    </citation>
    <scope>NUCLEOTIDE SEQUENCE [LARGE SCALE GENOMIC DNA]</scope>
    <source>
        <strain evidence="4">CGMCC 1.7285</strain>
    </source>
</reference>
<dbReference type="Gene3D" id="3.20.20.140">
    <property type="entry name" value="Metal-dependent hydrolases"/>
    <property type="match status" value="1"/>
</dbReference>
<dbReference type="InterPro" id="IPR057744">
    <property type="entry name" value="OTAase-like"/>
</dbReference>
<sequence length="424" mass="45079">MRKLLAVSVALGLASTAHADTLIYAGTLIDGTQANPKAEMTVVIDAGTIKAIEKGFKQPQQGDVVIDRRDGTVMPGFIDMHTHLTSQLGPGSYMNKFTKGAPDVTLDAVNYARKTLMAGFTTVRDLGDSYNASIALRNAVNAGKVIGPRIYTAGKSLATTGGHADPTNGAHAGLYETPTPADGVLNGPYEARQAVRARYQDGSDLIKLTVTGGVLSVAKSGHNPQFMMDELKAVVDTAKDYEMKVTVHAHGKEGMLRAIEAGVDSIEHGTYMDEEVMRAMKKKGVYYVPTITAGRSVADRAKIDGFFPELVRPKAAAIGPKIQSTFAEAYKAGVKIAFGTDAGVYDHGENYREFIYMVEAGMPPLVAIRSATAEASKLLGVTDIGTIEVGKRADVVAVQGNPLNDISLLSNINLVVKDGTVYKQ</sequence>
<dbReference type="PANTHER" id="PTHR43135">
    <property type="entry name" value="ALPHA-D-RIBOSE 1-METHYLPHOSPHONATE 5-TRIPHOSPHATE DIPHOSPHATASE"/>
    <property type="match status" value="1"/>
</dbReference>
<dbReference type="EMBL" id="FOYU01000003">
    <property type="protein sequence ID" value="SFR55204.1"/>
    <property type="molecule type" value="Genomic_DNA"/>
</dbReference>
<evidence type="ECO:0000256" key="1">
    <source>
        <dbReference type="SAM" id="SignalP"/>
    </source>
</evidence>
<organism evidence="3 4">
    <name type="scientific">Pseudidiomarina maritima</name>
    <dbReference type="NCBI Taxonomy" id="519453"/>
    <lineage>
        <taxon>Bacteria</taxon>
        <taxon>Pseudomonadati</taxon>
        <taxon>Pseudomonadota</taxon>
        <taxon>Gammaproteobacteria</taxon>
        <taxon>Alteromonadales</taxon>
        <taxon>Idiomarinaceae</taxon>
        <taxon>Pseudidiomarina</taxon>
    </lineage>
</organism>
<dbReference type="Gene3D" id="2.30.40.10">
    <property type="entry name" value="Urease, subunit C, domain 1"/>
    <property type="match status" value="1"/>
</dbReference>
<dbReference type="GO" id="GO:0016810">
    <property type="term" value="F:hydrolase activity, acting on carbon-nitrogen (but not peptide) bonds"/>
    <property type="evidence" value="ECO:0007669"/>
    <property type="project" value="InterPro"/>
</dbReference>
<dbReference type="CDD" id="cd01299">
    <property type="entry name" value="Met_dep_hydrolase_A"/>
    <property type="match status" value="1"/>
</dbReference>
<keyword evidence="4" id="KW-1185">Reference proteome</keyword>
<dbReference type="AlphaFoldDB" id="A0A1I6HLC8"/>
<keyword evidence="1" id="KW-0732">Signal</keyword>
<feature type="signal peptide" evidence="1">
    <location>
        <begin position="1"/>
        <end position="19"/>
    </location>
</feature>
<dbReference type="SUPFAM" id="SSF51338">
    <property type="entry name" value="Composite domain of metallo-dependent hydrolases"/>
    <property type="match status" value="1"/>
</dbReference>
<dbReference type="InterPro" id="IPR011059">
    <property type="entry name" value="Metal-dep_hydrolase_composite"/>
</dbReference>
<evidence type="ECO:0000313" key="3">
    <source>
        <dbReference type="EMBL" id="SFR55204.1"/>
    </source>
</evidence>
<name>A0A1I6HLC8_9GAMM</name>
<feature type="domain" description="Amidohydrolase-related" evidence="2">
    <location>
        <begin position="72"/>
        <end position="420"/>
    </location>
</feature>
<dbReference type="InterPro" id="IPR051781">
    <property type="entry name" value="Metallo-dep_Hydrolase"/>
</dbReference>